<dbReference type="AlphaFoldDB" id="A0AAV4WSK8"/>
<evidence type="ECO:0000313" key="1">
    <source>
        <dbReference type="EMBL" id="GIY85481.1"/>
    </source>
</evidence>
<accession>A0AAV4WSK8</accession>
<evidence type="ECO:0000313" key="2">
    <source>
        <dbReference type="Proteomes" id="UP001054945"/>
    </source>
</evidence>
<gene>
    <name evidence="1" type="ORF">CEXT_199301</name>
</gene>
<dbReference type="EMBL" id="BPLR01016659">
    <property type="protein sequence ID" value="GIY85481.1"/>
    <property type="molecule type" value="Genomic_DNA"/>
</dbReference>
<dbReference type="Proteomes" id="UP001054945">
    <property type="component" value="Unassembled WGS sequence"/>
</dbReference>
<keyword evidence="2" id="KW-1185">Reference proteome</keyword>
<name>A0AAV4WSK8_CAEEX</name>
<comment type="caution">
    <text evidence="1">The sequence shown here is derived from an EMBL/GenBank/DDBJ whole genome shotgun (WGS) entry which is preliminary data.</text>
</comment>
<protein>
    <submittedName>
        <fullName evidence="1">Uncharacterized protein</fullName>
    </submittedName>
</protein>
<organism evidence="1 2">
    <name type="scientific">Caerostris extrusa</name>
    <name type="common">Bark spider</name>
    <name type="synonym">Caerostris bankana</name>
    <dbReference type="NCBI Taxonomy" id="172846"/>
    <lineage>
        <taxon>Eukaryota</taxon>
        <taxon>Metazoa</taxon>
        <taxon>Ecdysozoa</taxon>
        <taxon>Arthropoda</taxon>
        <taxon>Chelicerata</taxon>
        <taxon>Arachnida</taxon>
        <taxon>Araneae</taxon>
        <taxon>Araneomorphae</taxon>
        <taxon>Entelegynae</taxon>
        <taxon>Araneoidea</taxon>
        <taxon>Araneidae</taxon>
        <taxon>Caerostris</taxon>
    </lineage>
</organism>
<proteinExistence type="predicted"/>
<reference evidence="1 2" key="1">
    <citation type="submission" date="2021-06" db="EMBL/GenBank/DDBJ databases">
        <title>Caerostris extrusa draft genome.</title>
        <authorList>
            <person name="Kono N."/>
            <person name="Arakawa K."/>
        </authorList>
    </citation>
    <scope>NUCLEOTIDE SEQUENCE [LARGE SCALE GENOMIC DNA]</scope>
</reference>
<sequence length="134" mass="15256">MDPEAQVVNGARYLARSAPRALGPSIPISAEARRCTIRQQIPILQEGGVHLADTAGSPSLCRRSRRWGKTRESYRNKFLDAIELIAELSYVMYKKLPHRQNEVGDQVDGIASEKDMFMDASRDFLLLLYWTQYL</sequence>